<keyword evidence="6" id="KW-1185">Reference proteome</keyword>
<dbReference type="Gene3D" id="1.25.40.20">
    <property type="entry name" value="Ankyrin repeat-containing domain"/>
    <property type="match status" value="3"/>
</dbReference>
<dbReference type="AlphaFoldDB" id="A0A8B6DFB8"/>
<comment type="caution">
    <text evidence="5">The sequence shown here is derived from an EMBL/GenBank/DDBJ whole genome shotgun (WGS) entry which is preliminary data.</text>
</comment>
<dbReference type="Pfam" id="PF20720">
    <property type="entry name" value="nSTAND3"/>
    <property type="match status" value="1"/>
</dbReference>
<dbReference type="PANTHER" id="PTHR24161">
    <property type="entry name" value="ANK_REP_REGION DOMAIN-CONTAINING PROTEIN-RELATED"/>
    <property type="match status" value="1"/>
</dbReference>
<dbReference type="Pfam" id="PF12796">
    <property type="entry name" value="Ank_2"/>
    <property type="match status" value="3"/>
</dbReference>
<feature type="repeat" description="ANK" evidence="3">
    <location>
        <begin position="784"/>
        <end position="816"/>
    </location>
</feature>
<dbReference type="SUPFAM" id="SSF48403">
    <property type="entry name" value="Ankyrin repeat"/>
    <property type="match status" value="1"/>
</dbReference>
<dbReference type="InterPro" id="IPR027417">
    <property type="entry name" value="P-loop_NTPase"/>
</dbReference>
<dbReference type="Gene3D" id="3.40.50.300">
    <property type="entry name" value="P-loop containing nucleotide triphosphate hydrolases"/>
    <property type="match status" value="1"/>
</dbReference>
<protein>
    <recommendedName>
        <fullName evidence="4">Novel STAND NTPase 3 domain-containing protein</fullName>
    </recommendedName>
</protein>
<feature type="domain" description="Novel STAND NTPase 3" evidence="4">
    <location>
        <begin position="232"/>
        <end position="382"/>
    </location>
</feature>
<evidence type="ECO:0000259" key="4">
    <source>
        <dbReference type="Pfam" id="PF20720"/>
    </source>
</evidence>
<dbReference type="PROSITE" id="PS50297">
    <property type="entry name" value="ANK_REP_REGION"/>
    <property type="match status" value="4"/>
</dbReference>
<name>A0A8B6DFB8_MYTGA</name>
<reference evidence="5" key="1">
    <citation type="submission" date="2018-11" db="EMBL/GenBank/DDBJ databases">
        <authorList>
            <person name="Alioto T."/>
            <person name="Alioto T."/>
        </authorList>
    </citation>
    <scope>NUCLEOTIDE SEQUENCE</scope>
</reference>
<organism evidence="5 6">
    <name type="scientific">Mytilus galloprovincialis</name>
    <name type="common">Mediterranean mussel</name>
    <dbReference type="NCBI Taxonomy" id="29158"/>
    <lineage>
        <taxon>Eukaryota</taxon>
        <taxon>Metazoa</taxon>
        <taxon>Spiralia</taxon>
        <taxon>Lophotrochozoa</taxon>
        <taxon>Mollusca</taxon>
        <taxon>Bivalvia</taxon>
        <taxon>Autobranchia</taxon>
        <taxon>Pteriomorphia</taxon>
        <taxon>Mytilida</taxon>
        <taxon>Mytiloidea</taxon>
        <taxon>Mytilidae</taxon>
        <taxon>Mytilinae</taxon>
        <taxon>Mytilus</taxon>
    </lineage>
</organism>
<evidence type="ECO:0000313" key="5">
    <source>
        <dbReference type="EMBL" id="VDI18168.1"/>
    </source>
</evidence>
<feature type="repeat" description="ANK" evidence="3">
    <location>
        <begin position="649"/>
        <end position="681"/>
    </location>
</feature>
<dbReference type="SUPFAM" id="SSF52540">
    <property type="entry name" value="P-loop containing nucleoside triphosphate hydrolases"/>
    <property type="match status" value="1"/>
</dbReference>
<dbReference type="PROSITE" id="PS50088">
    <property type="entry name" value="ANK_REPEAT"/>
    <property type="match status" value="4"/>
</dbReference>
<dbReference type="InterPro" id="IPR002110">
    <property type="entry name" value="Ankyrin_rpt"/>
</dbReference>
<dbReference type="Proteomes" id="UP000596742">
    <property type="component" value="Unassembled WGS sequence"/>
</dbReference>
<proteinExistence type="predicted"/>
<feature type="repeat" description="ANK" evidence="3">
    <location>
        <begin position="715"/>
        <end position="747"/>
    </location>
</feature>
<keyword evidence="2 3" id="KW-0040">ANK repeat</keyword>
<evidence type="ECO:0000256" key="1">
    <source>
        <dbReference type="ARBA" id="ARBA00022737"/>
    </source>
</evidence>
<dbReference type="PRINTS" id="PR01415">
    <property type="entry name" value="ANKYRIN"/>
</dbReference>
<evidence type="ECO:0000256" key="2">
    <source>
        <dbReference type="ARBA" id="ARBA00023043"/>
    </source>
</evidence>
<sequence>MLELQSYELDCPNYLHRRIRTNLHCNKSVSYLCLFDENTKHNRESCRKQPEFEIPGYKFIIVGTLQGVPCGSNRYQPIRFWTNENSECMLKKSKCNGIGQLIYKKGTSTEDTACRCDYANGYDFVIKPRNPCMCSPEKEDCTCYFKNCSVGEILTPDYDCVAPSSQWNSSFKCRLKDNVEIIEDQIRLVTIDESDDTSKGRIYVLFAVIFDEAFINILNKEKLNWKEKTEKFVSTRATKVILEKIQNNNCILISGPPGVGKTANAYCVAFILEKTHKFMVMEVNACDLHKYALSNMNQVFIIDDVFGRYCCDTDFSLICSSLRAVLDYHTNTKIIMTCRSQIYHLVQNQLASENVSFAQCDFLSDELQLSVNERREIGESYINSGIISELKDNVFMLYSFFPSICIIFAACKEQENFFTYPSSYITYEVKNIKLKSNETYLVLALLVVLDNVVEEIVLDEHNVKTNVMLRDIITESGILQTPSKGLLLSFLRSLDGTFVKKCDRGFTFMHKYMFNMMVGCIGHNFIRSILKYGSIDFVQKRMRLPCLLENIDSFMINVTKDLYNEYFTKLIRDISRGYISTVFANKQMSSAKFRREIIPHFEKHLKAKDVVDAKDKSTVIHKVSSLGYTDLLAYFVQNDMPNIDKQDSDGKTALHLAVLHRHQHIAEILLQQKADVHLRDSDSRSAIHIACNNGDLHMVDMLIKHKAHINKRDKLGFTPLHLACIRGLTEVVELLVQEKAKLNKVDDIGRTPFYVACEMNRLDIVRVLLQQQTMNHIHIEESKNGFTPLHIACEKEHTDIVETLLKYGANVNRPLKSNDTPMKIAKRHGHKDIIKLLRKYEEINTIQK</sequence>
<feature type="repeat" description="ANK" evidence="3">
    <location>
        <begin position="682"/>
        <end position="714"/>
    </location>
</feature>
<evidence type="ECO:0000313" key="6">
    <source>
        <dbReference type="Proteomes" id="UP000596742"/>
    </source>
</evidence>
<dbReference type="SMART" id="SM00248">
    <property type="entry name" value="ANK"/>
    <property type="match status" value="7"/>
</dbReference>
<dbReference type="InterPro" id="IPR049050">
    <property type="entry name" value="nSTAND3"/>
</dbReference>
<dbReference type="OrthoDB" id="6107357at2759"/>
<dbReference type="PANTHER" id="PTHR24161:SF119">
    <property type="entry name" value="ANKYRIN REPEAT DOMAIN 44"/>
    <property type="match status" value="1"/>
</dbReference>
<keyword evidence="1" id="KW-0677">Repeat</keyword>
<gene>
    <name evidence="5" type="ORF">MGAL_10B074390</name>
</gene>
<evidence type="ECO:0000256" key="3">
    <source>
        <dbReference type="PROSITE-ProRule" id="PRU00023"/>
    </source>
</evidence>
<dbReference type="InterPro" id="IPR036770">
    <property type="entry name" value="Ankyrin_rpt-contain_sf"/>
</dbReference>
<accession>A0A8B6DFB8</accession>
<dbReference type="EMBL" id="UYJE01003300">
    <property type="protein sequence ID" value="VDI18168.1"/>
    <property type="molecule type" value="Genomic_DNA"/>
</dbReference>